<keyword evidence="5" id="KW-1015">Disulfide bond</keyword>
<dbReference type="InterPro" id="IPR001316">
    <property type="entry name" value="Pept_S1A_streptogrisin"/>
</dbReference>
<keyword evidence="2" id="KW-0645">Protease</keyword>
<evidence type="ECO:0000256" key="4">
    <source>
        <dbReference type="ARBA" id="ARBA00022825"/>
    </source>
</evidence>
<dbReference type="Gene3D" id="2.40.10.10">
    <property type="entry name" value="Trypsin-like serine proteases"/>
    <property type="match status" value="2"/>
</dbReference>
<gene>
    <name evidence="7" type="ORF">GCM10009716_22750</name>
</gene>
<accession>A0ABP5AFZ3</accession>
<feature type="signal peptide" evidence="6">
    <location>
        <begin position="1"/>
        <end position="17"/>
    </location>
</feature>
<evidence type="ECO:0000313" key="8">
    <source>
        <dbReference type="Proteomes" id="UP001501303"/>
    </source>
</evidence>
<dbReference type="InterPro" id="IPR009003">
    <property type="entry name" value="Peptidase_S1_PA"/>
</dbReference>
<dbReference type="Proteomes" id="UP001501303">
    <property type="component" value="Unassembled WGS sequence"/>
</dbReference>
<keyword evidence="4" id="KW-0720">Serine protease</keyword>
<evidence type="ECO:0000256" key="3">
    <source>
        <dbReference type="ARBA" id="ARBA00022801"/>
    </source>
</evidence>
<evidence type="ECO:0000256" key="2">
    <source>
        <dbReference type="ARBA" id="ARBA00022670"/>
    </source>
</evidence>
<dbReference type="EMBL" id="BAAAMJ010000020">
    <property type="protein sequence ID" value="GAA1912375.1"/>
    <property type="molecule type" value="Genomic_DNA"/>
</dbReference>
<protein>
    <recommendedName>
        <fullName evidence="9">Streptogrisin B</fullName>
    </recommendedName>
</protein>
<evidence type="ECO:0000256" key="6">
    <source>
        <dbReference type="SAM" id="SignalP"/>
    </source>
</evidence>
<sequence length="220" mass="22163">MCAVLAALGLAAAPAAAAADAAPAADTSRPAPASTPIRGGDVLYTAGGWCAVSFNARGGARNYAAMPSGCGQVGTQWFADSQQTVPVAVTVTTTPAYTLIRYTSSDFTYPPEINAGGTVITVNQVINPAVGQQVCRFGSSTGWLCGTVQALNQTVNYPQGTVYGLIRTTMCPDPYSRGAVLASGRLVGVVVGGSGSCISGGTTFVLPAVQILSVHGLMLG</sequence>
<comment type="caution">
    <text evidence="7">The sequence shown here is derived from an EMBL/GenBank/DDBJ whole genome shotgun (WGS) entry which is preliminary data.</text>
</comment>
<organism evidence="7 8">
    <name type="scientific">Streptomyces sodiiphilus</name>
    <dbReference type="NCBI Taxonomy" id="226217"/>
    <lineage>
        <taxon>Bacteria</taxon>
        <taxon>Bacillati</taxon>
        <taxon>Actinomycetota</taxon>
        <taxon>Actinomycetes</taxon>
        <taxon>Kitasatosporales</taxon>
        <taxon>Streptomycetaceae</taxon>
        <taxon>Streptomyces</taxon>
    </lineage>
</organism>
<evidence type="ECO:0008006" key="9">
    <source>
        <dbReference type="Google" id="ProtNLM"/>
    </source>
</evidence>
<keyword evidence="3" id="KW-0378">Hydrolase</keyword>
<dbReference type="InterPro" id="IPR043504">
    <property type="entry name" value="Peptidase_S1_PA_chymotrypsin"/>
</dbReference>
<evidence type="ECO:0000256" key="5">
    <source>
        <dbReference type="ARBA" id="ARBA00023157"/>
    </source>
</evidence>
<dbReference type="CDD" id="cd21112">
    <property type="entry name" value="alphaLP-like"/>
    <property type="match status" value="1"/>
</dbReference>
<keyword evidence="8" id="KW-1185">Reference proteome</keyword>
<feature type="chain" id="PRO_5047083160" description="Streptogrisin B" evidence="6">
    <location>
        <begin position="18"/>
        <end position="220"/>
    </location>
</feature>
<dbReference type="SUPFAM" id="SSF50494">
    <property type="entry name" value="Trypsin-like serine proteases"/>
    <property type="match status" value="1"/>
</dbReference>
<evidence type="ECO:0000313" key="7">
    <source>
        <dbReference type="EMBL" id="GAA1912375.1"/>
    </source>
</evidence>
<evidence type="ECO:0000256" key="1">
    <source>
        <dbReference type="ARBA" id="ARBA00007664"/>
    </source>
</evidence>
<name>A0ABP5AFZ3_9ACTN</name>
<dbReference type="PRINTS" id="PR00861">
    <property type="entry name" value="ALYTICPTASE"/>
</dbReference>
<reference evidence="8" key="1">
    <citation type="journal article" date="2019" name="Int. J. Syst. Evol. Microbiol.">
        <title>The Global Catalogue of Microorganisms (GCM) 10K type strain sequencing project: providing services to taxonomists for standard genome sequencing and annotation.</title>
        <authorList>
            <consortium name="The Broad Institute Genomics Platform"/>
            <consortium name="The Broad Institute Genome Sequencing Center for Infectious Disease"/>
            <person name="Wu L."/>
            <person name="Ma J."/>
        </authorList>
    </citation>
    <scope>NUCLEOTIDE SEQUENCE [LARGE SCALE GENOMIC DNA]</scope>
    <source>
        <strain evidence="8">JCM 13581</strain>
    </source>
</reference>
<comment type="similarity">
    <text evidence="1">Belongs to the peptidase S1 family.</text>
</comment>
<proteinExistence type="inferred from homology"/>
<keyword evidence="6" id="KW-0732">Signal</keyword>